<dbReference type="EMBL" id="CP054570">
    <property type="protein sequence ID" value="QKQ44454.1"/>
    <property type="molecule type" value="Genomic_DNA"/>
</dbReference>
<dbReference type="PANTHER" id="PTHR30290:SF9">
    <property type="entry name" value="OLIGOPEPTIDE-BINDING PROTEIN APPA"/>
    <property type="match status" value="1"/>
</dbReference>
<dbReference type="GO" id="GO:0015833">
    <property type="term" value="P:peptide transport"/>
    <property type="evidence" value="ECO:0007669"/>
    <property type="project" value="TreeGrafter"/>
</dbReference>
<name>A0A859ETP8_STRSA</name>
<dbReference type="PIRSF" id="PIRSF002741">
    <property type="entry name" value="MppA"/>
    <property type="match status" value="1"/>
</dbReference>
<organism evidence="5 6">
    <name type="scientific">Streptococcus sanguinis</name>
    <dbReference type="NCBI Taxonomy" id="1305"/>
    <lineage>
        <taxon>Bacteria</taxon>
        <taxon>Bacillati</taxon>
        <taxon>Bacillota</taxon>
        <taxon>Bacilli</taxon>
        <taxon>Lactobacillales</taxon>
        <taxon>Streptococcaceae</taxon>
        <taxon>Streptococcus</taxon>
    </lineage>
</organism>
<protein>
    <submittedName>
        <fullName evidence="5">ABC transporter substrate-binding protein</fullName>
    </submittedName>
</protein>
<proteinExistence type="inferred from homology"/>
<evidence type="ECO:0000256" key="1">
    <source>
        <dbReference type="ARBA" id="ARBA00005695"/>
    </source>
</evidence>
<dbReference type="SUPFAM" id="SSF53850">
    <property type="entry name" value="Periplasmic binding protein-like II"/>
    <property type="match status" value="1"/>
</dbReference>
<evidence type="ECO:0000313" key="5">
    <source>
        <dbReference type="EMBL" id="QKQ44454.1"/>
    </source>
</evidence>
<dbReference type="AlphaFoldDB" id="A0A859ETP8"/>
<dbReference type="InterPro" id="IPR030678">
    <property type="entry name" value="Peptide/Ni-bd"/>
</dbReference>
<dbReference type="Gene3D" id="3.40.190.10">
    <property type="entry name" value="Periplasmic binding protein-like II"/>
    <property type="match status" value="1"/>
</dbReference>
<dbReference type="RefSeq" id="WP_002896424.1">
    <property type="nucleotide sequence ID" value="NZ_CP054570.1"/>
</dbReference>
<dbReference type="GO" id="GO:1904680">
    <property type="term" value="F:peptide transmembrane transporter activity"/>
    <property type="evidence" value="ECO:0007669"/>
    <property type="project" value="TreeGrafter"/>
</dbReference>
<dbReference type="Gene3D" id="3.10.105.10">
    <property type="entry name" value="Dipeptide-binding Protein, Domain 3"/>
    <property type="match status" value="1"/>
</dbReference>
<keyword evidence="3" id="KW-0732">Signal</keyword>
<evidence type="ECO:0000256" key="3">
    <source>
        <dbReference type="ARBA" id="ARBA00022729"/>
    </source>
</evidence>
<dbReference type="InterPro" id="IPR000914">
    <property type="entry name" value="SBP_5_dom"/>
</dbReference>
<gene>
    <name evidence="5" type="ORF">FOC72_07795</name>
</gene>
<evidence type="ECO:0000313" key="6">
    <source>
        <dbReference type="Proteomes" id="UP000509459"/>
    </source>
</evidence>
<evidence type="ECO:0000259" key="4">
    <source>
        <dbReference type="Pfam" id="PF00496"/>
    </source>
</evidence>
<keyword evidence="2" id="KW-0813">Transport</keyword>
<dbReference type="PANTHER" id="PTHR30290">
    <property type="entry name" value="PERIPLASMIC BINDING COMPONENT OF ABC TRANSPORTER"/>
    <property type="match status" value="1"/>
</dbReference>
<dbReference type="Proteomes" id="UP000509459">
    <property type="component" value="Chromosome"/>
</dbReference>
<sequence length="531" mass="58702">MTRTDRLKVVYKIEKEVDYFMKHFKKIMALALAGLALASCVNPSKTSEPTGDSGSKTVTIGYTQFPANVDPAAEYNGWFTVRYGVGETLFKMDDKLEVKPWLAEKIEAVSDLEWKITLKDKVTFQNGEKMTGEKVKASLERLIKTSERAASDMGIDSISAEGQTVTIKTKAVQPIMANLLAEPYSAIVDTTGKSASDKAPVGTGPYMVTKYTPESGAELKAYDDYWDGKPKVANLKIKYFSDPTAISAALKSKEVDAVYGLPYANLSTYASDKNYKISEVEGSRYLAYYYNFENPYVADDKFRQALDTLVDKKTYSESLFKGSAVPAVGPFPKGFAFALQKSVHEFNVDKAKKLLDEAGYKDTDGDGYREKDGQKVSIELLSFTRLPEMPLAVEATQQQLKEVGIEATIKKVEVSAVSSEKDYAFTPYAVVAAPIGDPYAFFNSAVKTNGTANIGHYSNPEADKKIEELATETDPAKRNQLSKEIQEIMDKDYGFTIIGFFKVALVMDKSVSGLESHPTDYYHVSNKLSKE</sequence>
<dbReference type="GO" id="GO:0042597">
    <property type="term" value="C:periplasmic space"/>
    <property type="evidence" value="ECO:0007669"/>
    <property type="project" value="UniProtKB-ARBA"/>
</dbReference>
<dbReference type="GO" id="GO:0043190">
    <property type="term" value="C:ATP-binding cassette (ABC) transporter complex"/>
    <property type="evidence" value="ECO:0007669"/>
    <property type="project" value="InterPro"/>
</dbReference>
<accession>A0A859ETP8</accession>
<reference evidence="5 6" key="1">
    <citation type="submission" date="2020-05" db="EMBL/GenBank/DDBJ databases">
        <title>FDA dAtabase for Regulatory Grade micrObial Sequences (FDA-ARGOS): Supporting development and validation of Infectious Disease Dx tests.</title>
        <authorList>
            <person name="Bojja K."/>
            <person name="Kessler A."/>
            <person name="Tallon L."/>
            <person name="Sadzewicz L."/>
            <person name="Zhao X."/>
            <person name="Vavikolanu K."/>
            <person name="Mehta A."/>
            <person name="Aluvathingal J."/>
            <person name="Nadendla S."/>
            <person name="Myers T."/>
            <person name="Yan Y."/>
            <person name="Sichtig H."/>
        </authorList>
    </citation>
    <scope>NUCLEOTIDE SEQUENCE [LARGE SCALE GENOMIC DNA]</scope>
    <source>
        <strain evidence="5 6">FDAARGOS_770</strain>
    </source>
</reference>
<evidence type="ECO:0000256" key="2">
    <source>
        <dbReference type="ARBA" id="ARBA00022448"/>
    </source>
</evidence>
<dbReference type="CDD" id="cd08490">
    <property type="entry name" value="PBP2_NikA_DppA_OppA_like_3"/>
    <property type="match status" value="1"/>
</dbReference>
<dbReference type="InterPro" id="IPR039424">
    <property type="entry name" value="SBP_5"/>
</dbReference>
<feature type="domain" description="Solute-binding protein family 5" evidence="4">
    <location>
        <begin position="97"/>
        <end position="451"/>
    </location>
</feature>
<dbReference type="Pfam" id="PF00496">
    <property type="entry name" value="SBP_bac_5"/>
    <property type="match status" value="1"/>
</dbReference>
<comment type="similarity">
    <text evidence="1">Belongs to the bacterial solute-binding protein 5 family.</text>
</comment>